<dbReference type="Pfam" id="PF00378">
    <property type="entry name" value="ECH_1"/>
    <property type="match status" value="1"/>
</dbReference>
<dbReference type="CDD" id="cd06558">
    <property type="entry name" value="crotonase-like"/>
    <property type="match status" value="1"/>
</dbReference>
<keyword evidence="3" id="KW-0456">Lyase</keyword>
<evidence type="ECO:0000256" key="2">
    <source>
        <dbReference type="ARBA" id="ARBA00023098"/>
    </source>
</evidence>
<dbReference type="EMBL" id="CP163430">
    <property type="protein sequence ID" value="XDP98535.1"/>
    <property type="molecule type" value="Genomic_DNA"/>
</dbReference>
<dbReference type="InterPro" id="IPR001753">
    <property type="entry name" value="Enoyl-CoA_hydra/iso"/>
</dbReference>
<dbReference type="Gene3D" id="3.90.226.10">
    <property type="entry name" value="2-enoyl-CoA Hydratase, Chain A, domain 1"/>
    <property type="match status" value="1"/>
</dbReference>
<dbReference type="AlphaFoldDB" id="A0AB39M0L9"/>
<sequence length="140" mass="14510">MAHACDLVVASCTAQLRLPEVTRGLIASAGGLLRLSARLPHSVAMRMALTGERLTGEQAFDLHLVSELVEPGCALEPAVALAARIAKNAPLSVQASKHLINAAADGRPTRCTASRSVDQRATLGRMINSLTSTSAGSPMA</sequence>
<evidence type="ECO:0000256" key="3">
    <source>
        <dbReference type="ARBA" id="ARBA00023239"/>
    </source>
</evidence>
<name>A0AB39M0L9_9ACTN</name>
<dbReference type="GO" id="GO:0016829">
    <property type="term" value="F:lyase activity"/>
    <property type="evidence" value="ECO:0007669"/>
    <property type="project" value="UniProtKB-KW"/>
</dbReference>
<dbReference type="SUPFAM" id="SSF52096">
    <property type="entry name" value="ClpP/crotonase"/>
    <property type="match status" value="1"/>
</dbReference>
<proteinExistence type="inferred from homology"/>
<protein>
    <submittedName>
        <fullName evidence="4">Enoyl-CoA hydratase-related protein</fullName>
    </submittedName>
</protein>
<accession>A0AB39M0L9</accession>
<evidence type="ECO:0000313" key="4">
    <source>
        <dbReference type="EMBL" id="XDP98535.1"/>
    </source>
</evidence>
<dbReference type="GO" id="GO:0006635">
    <property type="term" value="P:fatty acid beta-oxidation"/>
    <property type="evidence" value="ECO:0007669"/>
    <property type="project" value="TreeGrafter"/>
</dbReference>
<dbReference type="PANTHER" id="PTHR11941">
    <property type="entry name" value="ENOYL-COA HYDRATASE-RELATED"/>
    <property type="match status" value="1"/>
</dbReference>
<geneLocation type="plasmid" evidence="4">
    <name>unnamed1</name>
</geneLocation>
<organism evidence="4">
    <name type="scientific">Streptomyces sp. R02</name>
    <dbReference type="NCBI Taxonomy" id="3238623"/>
    <lineage>
        <taxon>Bacteria</taxon>
        <taxon>Bacillati</taxon>
        <taxon>Actinomycetota</taxon>
        <taxon>Actinomycetes</taxon>
        <taxon>Kitasatosporales</taxon>
        <taxon>Streptomycetaceae</taxon>
        <taxon>Streptomyces</taxon>
    </lineage>
</organism>
<comment type="similarity">
    <text evidence="1">Belongs to the enoyl-CoA hydratase/isomerase family.</text>
</comment>
<dbReference type="RefSeq" id="WP_369162172.1">
    <property type="nucleotide sequence ID" value="NZ_CP163430.1"/>
</dbReference>
<keyword evidence="4" id="KW-0614">Plasmid</keyword>
<keyword evidence="2" id="KW-0443">Lipid metabolism</keyword>
<dbReference type="InterPro" id="IPR029045">
    <property type="entry name" value="ClpP/crotonase-like_dom_sf"/>
</dbReference>
<dbReference type="PANTHER" id="PTHR11941:SF169">
    <property type="entry name" value="(7AS)-7A-METHYL-1,5-DIOXO-2,3,5,6,7,7A-HEXAHYDRO-1H-INDENE-CARBOXYL-COA HYDROLASE"/>
    <property type="match status" value="1"/>
</dbReference>
<evidence type="ECO:0000256" key="1">
    <source>
        <dbReference type="ARBA" id="ARBA00005254"/>
    </source>
</evidence>
<reference evidence="4" key="1">
    <citation type="submission" date="2024-07" db="EMBL/GenBank/DDBJ databases">
        <authorList>
            <person name="Yu S.T."/>
        </authorList>
    </citation>
    <scope>NUCLEOTIDE SEQUENCE</scope>
    <source>
        <strain evidence="4">R02</strain>
        <plasmid evidence="4">unnamed1</plasmid>
    </source>
</reference>
<gene>
    <name evidence="4" type="ORF">AB5J57_34090</name>
</gene>